<keyword evidence="6" id="KW-1185">Reference proteome</keyword>
<dbReference type="GO" id="GO:0004499">
    <property type="term" value="F:N,N-dimethylaniline monooxygenase activity"/>
    <property type="evidence" value="ECO:0007669"/>
    <property type="project" value="InterPro"/>
</dbReference>
<sequence length="495" mass="54529">MPEPVRRTIAIIGAGFSGLCLAIKLKQSGRHDFVILEKGATVGGTWRDNVYPGAECDVEAELYSFSFAPNDAWSSTYTKQPEILAYIRGCVKTYGLEPHIRFNQTVATVAFDADSNQNIVTLMTGETAAYDVVVSCVGLLHIPVTPEFPGASSFVGSAFHSARWDHNVDLRGKRVACIGSAGSAIQFIPEIAPLAAHLVVFQRSSNWVLPKGVRAFSAPERWLMARCSLYLLLRRWLWRFVRETLVFLVLRKSYSSGLRTCLEGLSLWFMRRSIHDAATQALMTPTYPLGAKRILISDTYYAALGRHNVSVVPSTIIGIEPSGIRTADGALHAADVLIYATGFALSSFLLPMDIIGIGGQSLQKRWAASQAQAYLGMTHTGHPNFFMMLGPNSSSGHSALVVMCEAQASYIVRCLDTLDAKRATTMEVKESAQTTFNVEMRERLATMIWADVPTSPYKDANGKLTTMWPGTMYEYEARTRRVHEDDYVFAQAPAA</sequence>
<evidence type="ECO:0000313" key="5">
    <source>
        <dbReference type="EMBL" id="OQR99906.1"/>
    </source>
</evidence>
<dbReference type="SUPFAM" id="SSF51905">
    <property type="entry name" value="FAD/NAD(P)-binding domain"/>
    <property type="match status" value="1"/>
</dbReference>
<evidence type="ECO:0000256" key="1">
    <source>
        <dbReference type="ARBA" id="ARBA00010139"/>
    </source>
</evidence>
<name>A0A1V9ZPJ6_ACHHY</name>
<dbReference type="STRING" id="1202772.A0A1V9ZPJ6"/>
<keyword evidence="2" id="KW-0285">Flavoprotein</keyword>
<evidence type="ECO:0000256" key="3">
    <source>
        <dbReference type="ARBA" id="ARBA00022827"/>
    </source>
</evidence>
<evidence type="ECO:0000256" key="2">
    <source>
        <dbReference type="ARBA" id="ARBA00022630"/>
    </source>
</evidence>
<organism evidence="5 6">
    <name type="scientific">Achlya hypogyna</name>
    <name type="common">Oomycete</name>
    <name type="synonym">Protoachlya hypogyna</name>
    <dbReference type="NCBI Taxonomy" id="1202772"/>
    <lineage>
        <taxon>Eukaryota</taxon>
        <taxon>Sar</taxon>
        <taxon>Stramenopiles</taxon>
        <taxon>Oomycota</taxon>
        <taxon>Saprolegniomycetes</taxon>
        <taxon>Saprolegniales</taxon>
        <taxon>Achlyaceae</taxon>
        <taxon>Achlya</taxon>
    </lineage>
</organism>
<dbReference type="PANTHER" id="PTHR42877">
    <property type="entry name" value="L-ORNITHINE N(5)-MONOOXYGENASE-RELATED"/>
    <property type="match status" value="1"/>
</dbReference>
<keyword evidence="3" id="KW-0274">FAD</keyword>
<accession>A0A1V9ZPJ6</accession>
<dbReference type="Proteomes" id="UP000243579">
    <property type="component" value="Unassembled WGS sequence"/>
</dbReference>
<evidence type="ECO:0000256" key="4">
    <source>
        <dbReference type="ARBA" id="ARBA00023002"/>
    </source>
</evidence>
<dbReference type="EMBL" id="JNBR01000036">
    <property type="protein sequence ID" value="OQR99906.1"/>
    <property type="molecule type" value="Genomic_DNA"/>
</dbReference>
<comment type="similarity">
    <text evidence="1">Belongs to the FAD-binding monooxygenase family.</text>
</comment>
<dbReference type="InterPro" id="IPR036188">
    <property type="entry name" value="FAD/NAD-bd_sf"/>
</dbReference>
<proteinExistence type="inferred from homology"/>
<dbReference type="GO" id="GO:0050660">
    <property type="term" value="F:flavin adenine dinucleotide binding"/>
    <property type="evidence" value="ECO:0007669"/>
    <property type="project" value="InterPro"/>
</dbReference>
<dbReference type="PANTHER" id="PTHR42877:SF4">
    <property type="entry name" value="FAD_NAD(P)-BINDING DOMAIN-CONTAINING PROTEIN-RELATED"/>
    <property type="match status" value="1"/>
</dbReference>
<dbReference type="GO" id="GO:0050661">
    <property type="term" value="F:NADP binding"/>
    <property type="evidence" value="ECO:0007669"/>
    <property type="project" value="InterPro"/>
</dbReference>
<dbReference type="OrthoDB" id="66881at2759"/>
<dbReference type="Gene3D" id="3.50.50.60">
    <property type="entry name" value="FAD/NAD(P)-binding domain"/>
    <property type="match status" value="2"/>
</dbReference>
<reference evidence="5 6" key="1">
    <citation type="journal article" date="2014" name="Genome Biol. Evol.">
        <title>The secreted proteins of Achlya hypogyna and Thraustotheca clavata identify the ancestral oomycete secretome and reveal gene acquisitions by horizontal gene transfer.</title>
        <authorList>
            <person name="Misner I."/>
            <person name="Blouin N."/>
            <person name="Leonard G."/>
            <person name="Richards T.A."/>
            <person name="Lane C.E."/>
        </authorList>
    </citation>
    <scope>NUCLEOTIDE SEQUENCE [LARGE SCALE GENOMIC DNA]</scope>
    <source>
        <strain evidence="5 6">ATCC 48635</strain>
    </source>
</reference>
<keyword evidence="4" id="KW-0560">Oxidoreductase</keyword>
<keyword evidence="5" id="KW-0503">Monooxygenase</keyword>
<dbReference type="Pfam" id="PF00743">
    <property type="entry name" value="FMO-like"/>
    <property type="match status" value="1"/>
</dbReference>
<dbReference type="AlphaFoldDB" id="A0A1V9ZPJ6"/>
<dbReference type="InterPro" id="IPR051209">
    <property type="entry name" value="FAD-bind_Monooxygenase_sf"/>
</dbReference>
<dbReference type="InterPro" id="IPR020946">
    <property type="entry name" value="Flavin_mOase-like"/>
</dbReference>
<evidence type="ECO:0000313" key="6">
    <source>
        <dbReference type="Proteomes" id="UP000243579"/>
    </source>
</evidence>
<comment type="caution">
    <text evidence="5">The sequence shown here is derived from an EMBL/GenBank/DDBJ whole genome shotgun (WGS) entry which is preliminary data.</text>
</comment>
<protein>
    <submittedName>
        <fullName evidence="5">Monooxygenase</fullName>
    </submittedName>
</protein>
<gene>
    <name evidence="5" type="ORF">ACHHYP_03989</name>
</gene>